<dbReference type="PANTHER" id="PTHR43539">
    <property type="entry name" value="FLAVIN-BINDING MONOOXYGENASE-LIKE PROTEIN (AFU_ORTHOLOGUE AFUA_4G09220)"/>
    <property type="match status" value="1"/>
</dbReference>
<keyword evidence="5" id="KW-0274">FAD</keyword>
<evidence type="ECO:0000256" key="7">
    <source>
        <dbReference type="ARBA" id="ARBA00023002"/>
    </source>
</evidence>
<evidence type="ECO:0000256" key="5">
    <source>
        <dbReference type="ARBA" id="ARBA00022827"/>
    </source>
</evidence>
<dbReference type="GO" id="GO:0050660">
    <property type="term" value="F:flavin adenine dinucleotide binding"/>
    <property type="evidence" value="ECO:0007669"/>
    <property type="project" value="TreeGrafter"/>
</dbReference>
<dbReference type="GO" id="GO:0103075">
    <property type="term" value="F:indole-3-pyruvate monooxygenase activity"/>
    <property type="evidence" value="ECO:0007669"/>
    <property type="project" value="UniProtKB-EC"/>
</dbReference>
<name>A0A6A1WPL5_9ROSI</name>
<comment type="cofactor">
    <cofactor evidence="1">
        <name>FAD</name>
        <dbReference type="ChEBI" id="CHEBI:57692"/>
    </cofactor>
</comment>
<keyword evidence="11" id="KW-0503">Monooxygenase</keyword>
<evidence type="ECO:0000256" key="2">
    <source>
        <dbReference type="ARBA" id="ARBA00004814"/>
    </source>
</evidence>
<dbReference type="Gene3D" id="3.50.50.60">
    <property type="entry name" value="FAD/NAD(P)-binding domain"/>
    <property type="match status" value="1"/>
</dbReference>
<dbReference type="EC" id="1.14.13.168" evidence="9"/>
<keyword evidence="11" id="KW-0670">Pyruvate</keyword>
<dbReference type="EMBL" id="RXIC02000019">
    <property type="protein sequence ID" value="KAB1227219.1"/>
    <property type="molecule type" value="Genomic_DNA"/>
</dbReference>
<comment type="catalytic activity">
    <reaction evidence="10">
        <text>indole-3-pyruvate + NADPH + O2 + H(+) = (indol-3-yl)acetate + CO2 + NADP(+) + H2O</text>
        <dbReference type="Rhea" id="RHEA:34331"/>
        <dbReference type="ChEBI" id="CHEBI:15377"/>
        <dbReference type="ChEBI" id="CHEBI:15378"/>
        <dbReference type="ChEBI" id="CHEBI:15379"/>
        <dbReference type="ChEBI" id="CHEBI:16526"/>
        <dbReference type="ChEBI" id="CHEBI:17640"/>
        <dbReference type="ChEBI" id="CHEBI:30854"/>
        <dbReference type="ChEBI" id="CHEBI:57783"/>
        <dbReference type="ChEBI" id="CHEBI:58349"/>
        <dbReference type="EC" id="1.14.13.168"/>
    </reaction>
</comment>
<dbReference type="AlphaFoldDB" id="A0A6A1WPL5"/>
<evidence type="ECO:0000256" key="8">
    <source>
        <dbReference type="ARBA" id="ARBA00023070"/>
    </source>
</evidence>
<dbReference type="GO" id="GO:0009851">
    <property type="term" value="P:auxin biosynthetic process"/>
    <property type="evidence" value="ECO:0007669"/>
    <property type="project" value="UniProtKB-KW"/>
</dbReference>
<keyword evidence="7" id="KW-0560">Oxidoreductase</keyword>
<dbReference type="InterPro" id="IPR036188">
    <property type="entry name" value="FAD/NAD-bd_sf"/>
</dbReference>
<reference evidence="11 12" key="1">
    <citation type="journal article" date="2019" name="Plant Biotechnol. J.">
        <title>The red bayberry genome and genetic basis of sex determination.</title>
        <authorList>
            <person name="Jia H.M."/>
            <person name="Jia H.J."/>
            <person name="Cai Q.L."/>
            <person name="Wang Y."/>
            <person name="Zhao H.B."/>
            <person name="Yang W.F."/>
            <person name="Wang G.Y."/>
            <person name="Li Y.H."/>
            <person name="Zhan D.L."/>
            <person name="Shen Y.T."/>
            <person name="Niu Q.F."/>
            <person name="Chang L."/>
            <person name="Qiu J."/>
            <person name="Zhao L."/>
            <person name="Xie H.B."/>
            <person name="Fu W.Y."/>
            <person name="Jin J."/>
            <person name="Li X.W."/>
            <person name="Jiao Y."/>
            <person name="Zhou C.C."/>
            <person name="Tu T."/>
            <person name="Chai C.Y."/>
            <person name="Gao J.L."/>
            <person name="Fan L.J."/>
            <person name="van de Weg E."/>
            <person name="Wang J.Y."/>
            <person name="Gao Z.S."/>
        </authorList>
    </citation>
    <scope>NUCLEOTIDE SEQUENCE [LARGE SCALE GENOMIC DNA]</scope>
    <source>
        <tissue evidence="11">Leaves</tissue>
    </source>
</reference>
<organism evidence="11 12">
    <name type="scientific">Morella rubra</name>
    <name type="common">Chinese bayberry</name>
    <dbReference type="NCBI Taxonomy" id="262757"/>
    <lineage>
        <taxon>Eukaryota</taxon>
        <taxon>Viridiplantae</taxon>
        <taxon>Streptophyta</taxon>
        <taxon>Embryophyta</taxon>
        <taxon>Tracheophyta</taxon>
        <taxon>Spermatophyta</taxon>
        <taxon>Magnoliopsida</taxon>
        <taxon>eudicotyledons</taxon>
        <taxon>Gunneridae</taxon>
        <taxon>Pentapetalae</taxon>
        <taxon>rosids</taxon>
        <taxon>fabids</taxon>
        <taxon>Fagales</taxon>
        <taxon>Myricaceae</taxon>
        <taxon>Morella</taxon>
    </lineage>
</organism>
<dbReference type="OrthoDB" id="66881at2759"/>
<evidence type="ECO:0000256" key="6">
    <source>
        <dbReference type="ARBA" id="ARBA00022857"/>
    </source>
</evidence>
<keyword evidence="8" id="KW-0073">Auxin biosynthesis</keyword>
<gene>
    <name evidence="11" type="ORF">CJ030_MR1G022639</name>
</gene>
<keyword evidence="12" id="KW-1185">Reference proteome</keyword>
<dbReference type="InterPro" id="IPR050982">
    <property type="entry name" value="Auxin_biosynth/cation_transpt"/>
</dbReference>
<evidence type="ECO:0000256" key="10">
    <source>
        <dbReference type="ARBA" id="ARBA00047707"/>
    </source>
</evidence>
<comment type="pathway">
    <text evidence="2">Plant hormone metabolism; auxin biosynthesis.</text>
</comment>
<comment type="similarity">
    <text evidence="3">Belongs to the FMO family.</text>
</comment>
<evidence type="ECO:0000256" key="3">
    <source>
        <dbReference type="ARBA" id="ARBA00009183"/>
    </source>
</evidence>
<dbReference type="Pfam" id="PF13738">
    <property type="entry name" value="Pyr_redox_3"/>
    <property type="match status" value="1"/>
</dbReference>
<evidence type="ECO:0000256" key="4">
    <source>
        <dbReference type="ARBA" id="ARBA00022630"/>
    </source>
</evidence>
<dbReference type="SUPFAM" id="SSF51905">
    <property type="entry name" value="FAD/NAD(P)-binding domain"/>
    <property type="match status" value="1"/>
</dbReference>
<evidence type="ECO:0000256" key="9">
    <source>
        <dbReference type="ARBA" id="ARBA00039148"/>
    </source>
</evidence>
<keyword evidence="6" id="KW-0521">NADP</keyword>
<protein>
    <recommendedName>
        <fullName evidence="9">indole-3-pyruvate monooxygenase</fullName>
        <ecNumber evidence="9">1.14.13.168</ecNumber>
    </recommendedName>
</protein>
<dbReference type="PRINTS" id="PR00469">
    <property type="entry name" value="PNDRDTASEII"/>
</dbReference>
<evidence type="ECO:0000313" key="11">
    <source>
        <dbReference type="EMBL" id="KAB1227219.1"/>
    </source>
</evidence>
<comment type="caution">
    <text evidence="11">The sequence shown here is derived from an EMBL/GenBank/DDBJ whole genome shotgun (WGS) entry which is preliminary data.</text>
</comment>
<sequence>MPKDYFLRYVDEYVSEFNISPCYNRSVELAFFDEVSNKWRIETKNVLDGNPEVYVSQFLVVATGENNEGYIPSLAGLDSFPGDIVHSSQYKSGSEYKSKDVLIVGCGNSGMEIAYDLSDHGASTSIVIRSPEAKSTLNGVGIQENGFPQHWKGEKWLYCAGFTRRGLFGVSMDAKAIAEDINQAIQNRKKK</sequence>
<dbReference type="PANTHER" id="PTHR43539:SF9">
    <property type="entry name" value="INDOLE-3-PYRUVATE MONOOXYGENASE YUCCA11-RELATED"/>
    <property type="match status" value="1"/>
</dbReference>
<accession>A0A6A1WPL5</accession>
<proteinExistence type="inferred from homology"/>
<evidence type="ECO:0000256" key="1">
    <source>
        <dbReference type="ARBA" id="ARBA00001974"/>
    </source>
</evidence>
<dbReference type="Proteomes" id="UP000516437">
    <property type="component" value="Chromosome 1"/>
</dbReference>
<keyword evidence="4" id="KW-0285">Flavoprotein</keyword>
<evidence type="ECO:0000313" key="12">
    <source>
        <dbReference type="Proteomes" id="UP000516437"/>
    </source>
</evidence>